<feature type="compositionally biased region" description="Polar residues" evidence="1">
    <location>
        <begin position="372"/>
        <end position="390"/>
    </location>
</feature>
<feature type="region of interest" description="Disordered" evidence="1">
    <location>
        <begin position="417"/>
        <end position="470"/>
    </location>
</feature>
<gene>
    <name evidence="2" type="ORF">C6P40_001989</name>
</gene>
<sequence>MPYKPTPKVPDTGPISSSSSSPEEGGHLPFFPDEIAQKTTTLETPNFATENSTQVDSELVQNLSPDNSEDIRMISNEITIDTYTDNPVSPSSPSATTTTNPSPNLSFAQAAAIDQFTLSYKLKSTTTSTLTKLATSTINKELFSTIKSHPLIKNNNNPIDFFNGPISTDKKSQIFYYSFSDSYTDEQIHLASAIISTFTTLTQDIVIIAKPKEVYDNAYVLKTTVPAAVLEERIPHLIESLFGNYGSILYTYLPKKKASKVSEEGLREHDYQDEMEIYSIVNFRSFILPPKSALYTLSEIPPGRPAPNWTNLYLSLFPEKCQDIISRINERLSSRPPAAAAADSMDISAANVSPADDGTTASHEVFLTNETNNIDSPADSVTQQVTSNHFPSPPSTPISDRNKPETLVHADTDMMDSTADNFYPISKRSANENDSDDDPSLMSPKKTRNIRKLKLVSLPPSARTRSSKNI</sequence>
<keyword evidence="3" id="KW-1185">Reference proteome</keyword>
<feature type="region of interest" description="Disordered" evidence="1">
    <location>
        <begin position="372"/>
        <end position="403"/>
    </location>
</feature>
<reference evidence="2" key="1">
    <citation type="submission" date="2020-11" db="EMBL/GenBank/DDBJ databases">
        <title>Kefir isolates.</title>
        <authorList>
            <person name="Marcisauskas S."/>
            <person name="Kim Y."/>
            <person name="Blasche S."/>
        </authorList>
    </citation>
    <scope>NUCLEOTIDE SEQUENCE</scope>
    <source>
        <strain evidence="2">Olga-1</strain>
    </source>
</reference>
<organism evidence="2 3">
    <name type="scientific">Pichia californica</name>
    <dbReference type="NCBI Taxonomy" id="460514"/>
    <lineage>
        <taxon>Eukaryota</taxon>
        <taxon>Fungi</taxon>
        <taxon>Dikarya</taxon>
        <taxon>Ascomycota</taxon>
        <taxon>Saccharomycotina</taxon>
        <taxon>Pichiomycetes</taxon>
        <taxon>Pichiales</taxon>
        <taxon>Pichiaceae</taxon>
        <taxon>Pichia</taxon>
    </lineage>
</organism>
<proteinExistence type="predicted"/>
<feature type="compositionally biased region" description="Low complexity" evidence="1">
    <location>
        <begin position="86"/>
        <end position="102"/>
    </location>
</feature>
<dbReference type="AlphaFoldDB" id="A0A9P6WIR3"/>
<evidence type="ECO:0000313" key="3">
    <source>
        <dbReference type="Proteomes" id="UP000697127"/>
    </source>
</evidence>
<protein>
    <submittedName>
        <fullName evidence="2">Uncharacterized protein</fullName>
    </submittedName>
</protein>
<dbReference type="Proteomes" id="UP000697127">
    <property type="component" value="Unassembled WGS sequence"/>
</dbReference>
<name>A0A9P6WIR3_9ASCO</name>
<feature type="region of interest" description="Disordered" evidence="1">
    <location>
        <begin position="1"/>
        <end position="33"/>
    </location>
</feature>
<comment type="caution">
    <text evidence="2">The sequence shown here is derived from an EMBL/GenBank/DDBJ whole genome shotgun (WGS) entry which is preliminary data.</text>
</comment>
<feature type="compositionally biased region" description="Basic residues" evidence="1">
    <location>
        <begin position="445"/>
        <end position="454"/>
    </location>
</feature>
<accession>A0A9P6WIR3</accession>
<feature type="region of interest" description="Disordered" evidence="1">
    <location>
        <begin position="81"/>
        <end position="102"/>
    </location>
</feature>
<evidence type="ECO:0000256" key="1">
    <source>
        <dbReference type="SAM" id="MobiDB-lite"/>
    </source>
</evidence>
<feature type="non-terminal residue" evidence="2">
    <location>
        <position position="470"/>
    </location>
</feature>
<evidence type="ECO:0000313" key="2">
    <source>
        <dbReference type="EMBL" id="KAG0687702.1"/>
    </source>
</evidence>
<dbReference type="EMBL" id="PUHW01000227">
    <property type="protein sequence ID" value="KAG0687702.1"/>
    <property type="molecule type" value="Genomic_DNA"/>
</dbReference>